<evidence type="ECO:0000256" key="4">
    <source>
        <dbReference type="ARBA" id="ARBA00022989"/>
    </source>
</evidence>
<evidence type="ECO:0000256" key="2">
    <source>
        <dbReference type="ARBA" id="ARBA00007363"/>
    </source>
</evidence>
<comment type="subcellular location">
    <subcellularLocation>
        <location evidence="1">Membrane</location>
        <topology evidence="1">Single-pass membrane protein</topology>
    </subcellularLocation>
</comment>
<evidence type="ECO:0000313" key="7">
    <source>
        <dbReference type="EMBL" id="GMR46208.1"/>
    </source>
</evidence>
<evidence type="ECO:0000256" key="6">
    <source>
        <dbReference type="SAM" id="Phobius"/>
    </source>
</evidence>
<dbReference type="AlphaFoldDB" id="A0AAN5CKU6"/>
<proteinExistence type="inferred from homology"/>
<feature type="non-terminal residue" evidence="7">
    <location>
        <position position="81"/>
    </location>
</feature>
<dbReference type="Proteomes" id="UP001328107">
    <property type="component" value="Unassembled WGS sequence"/>
</dbReference>
<keyword evidence="8" id="KW-1185">Reference proteome</keyword>
<dbReference type="EMBL" id="BTRK01000004">
    <property type="protein sequence ID" value="GMR46208.1"/>
    <property type="molecule type" value="Genomic_DNA"/>
</dbReference>
<dbReference type="InterPro" id="IPR009432">
    <property type="entry name" value="DUF1075"/>
</dbReference>
<gene>
    <name evidence="7" type="ORF">PMAYCL1PPCAC_16403</name>
</gene>
<evidence type="ECO:0000256" key="1">
    <source>
        <dbReference type="ARBA" id="ARBA00004167"/>
    </source>
</evidence>
<name>A0AAN5CKU6_9BILA</name>
<protein>
    <submittedName>
        <fullName evidence="7">Uncharacterized protein</fullName>
    </submittedName>
</protein>
<keyword evidence="3 6" id="KW-0812">Transmembrane</keyword>
<evidence type="ECO:0000256" key="3">
    <source>
        <dbReference type="ARBA" id="ARBA00022692"/>
    </source>
</evidence>
<dbReference type="Pfam" id="PF06388">
    <property type="entry name" value="DUF1075"/>
    <property type="match status" value="1"/>
</dbReference>
<dbReference type="GO" id="GO:0016020">
    <property type="term" value="C:membrane"/>
    <property type="evidence" value="ECO:0007669"/>
    <property type="project" value="UniProtKB-SubCell"/>
</dbReference>
<accession>A0AAN5CKU6</accession>
<evidence type="ECO:0000256" key="5">
    <source>
        <dbReference type="ARBA" id="ARBA00023136"/>
    </source>
</evidence>
<reference evidence="8" key="1">
    <citation type="submission" date="2022-10" db="EMBL/GenBank/DDBJ databases">
        <title>Genome assembly of Pristionchus species.</title>
        <authorList>
            <person name="Yoshida K."/>
            <person name="Sommer R.J."/>
        </authorList>
    </citation>
    <scope>NUCLEOTIDE SEQUENCE [LARGE SCALE GENOMIC DNA]</scope>
    <source>
        <strain evidence="8">RS5460</strain>
    </source>
</reference>
<comment type="caution">
    <text evidence="7">The sequence shown here is derived from an EMBL/GenBank/DDBJ whole genome shotgun (WGS) entry which is preliminary data.</text>
</comment>
<sequence>SDAQVPTTFQKWMLVGTRVYKTHDEIPSFVPYDTMFKMHERLRVIFILWCTFVFYMTYVLSKRLTRNRMYKAVEDASAIPK</sequence>
<keyword evidence="4 6" id="KW-1133">Transmembrane helix</keyword>
<feature type="non-terminal residue" evidence="7">
    <location>
        <position position="1"/>
    </location>
</feature>
<comment type="similarity">
    <text evidence="2">Belongs to the UPF0389 family.</text>
</comment>
<evidence type="ECO:0000313" key="8">
    <source>
        <dbReference type="Proteomes" id="UP001328107"/>
    </source>
</evidence>
<keyword evidence="5 6" id="KW-0472">Membrane</keyword>
<organism evidence="7 8">
    <name type="scientific">Pristionchus mayeri</name>
    <dbReference type="NCBI Taxonomy" id="1317129"/>
    <lineage>
        <taxon>Eukaryota</taxon>
        <taxon>Metazoa</taxon>
        <taxon>Ecdysozoa</taxon>
        <taxon>Nematoda</taxon>
        <taxon>Chromadorea</taxon>
        <taxon>Rhabditida</taxon>
        <taxon>Rhabditina</taxon>
        <taxon>Diplogasteromorpha</taxon>
        <taxon>Diplogasteroidea</taxon>
        <taxon>Neodiplogasteridae</taxon>
        <taxon>Pristionchus</taxon>
    </lineage>
</organism>
<feature type="transmembrane region" description="Helical" evidence="6">
    <location>
        <begin position="42"/>
        <end position="61"/>
    </location>
</feature>